<proteinExistence type="predicted"/>
<dbReference type="AlphaFoldDB" id="A0A9D4L440"/>
<reference evidence="2" key="1">
    <citation type="journal article" date="2019" name="bioRxiv">
        <title>The Genome of the Zebra Mussel, Dreissena polymorpha: A Resource for Invasive Species Research.</title>
        <authorList>
            <person name="McCartney M.A."/>
            <person name="Auch B."/>
            <person name="Kono T."/>
            <person name="Mallez S."/>
            <person name="Zhang Y."/>
            <person name="Obille A."/>
            <person name="Becker A."/>
            <person name="Abrahante J.E."/>
            <person name="Garbe J."/>
            <person name="Badalamenti J.P."/>
            <person name="Herman A."/>
            <person name="Mangelson H."/>
            <person name="Liachko I."/>
            <person name="Sullivan S."/>
            <person name="Sone E.D."/>
            <person name="Koren S."/>
            <person name="Silverstein K.A.T."/>
            <person name="Beckman K.B."/>
            <person name="Gohl D.M."/>
        </authorList>
    </citation>
    <scope>NUCLEOTIDE SEQUENCE</scope>
    <source>
        <strain evidence="2">Duluth1</strain>
        <tissue evidence="2">Whole animal</tissue>
    </source>
</reference>
<gene>
    <name evidence="2" type="ORF">DPMN_094067</name>
</gene>
<sequence length="94" mass="9827">MTWIDSPPIQSESKNASVTKTEHQNCCAAAGRESKACAQPILKVKQKEPSAIIKQRMQSLAAQSSSIATRVPAAAVVSALQTVELTAGVPVGPK</sequence>
<dbReference type="Proteomes" id="UP000828390">
    <property type="component" value="Unassembled WGS sequence"/>
</dbReference>
<comment type="caution">
    <text evidence="2">The sequence shown here is derived from an EMBL/GenBank/DDBJ whole genome shotgun (WGS) entry which is preliminary data.</text>
</comment>
<evidence type="ECO:0000313" key="2">
    <source>
        <dbReference type="EMBL" id="KAH3851585.1"/>
    </source>
</evidence>
<organism evidence="2 3">
    <name type="scientific">Dreissena polymorpha</name>
    <name type="common">Zebra mussel</name>
    <name type="synonym">Mytilus polymorpha</name>
    <dbReference type="NCBI Taxonomy" id="45954"/>
    <lineage>
        <taxon>Eukaryota</taxon>
        <taxon>Metazoa</taxon>
        <taxon>Spiralia</taxon>
        <taxon>Lophotrochozoa</taxon>
        <taxon>Mollusca</taxon>
        <taxon>Bivalvia</taxon>
        <taxon>Autobranchia</taxon>
        <taxon>Heteroconchia</taxon>
        <taxon>Euheterodonta</taxon>
        <taxon>Imparidentia</taxon>
        <taxon>Neoheterodontei</taxon>
        <taxon>Myida</taxon>
        <taxon>Dreissenoidea</taxon>
        <taxon>Dreissenidae</taxon>
        <taxon>Dreissena</taxon>
    </lineage>
</organism>
<evidence type="ECO:0000313" key="3">
    <source>
        <dbReference type="Proteomes" id="UP000828390"/>
    </source>
</evidence>
<accession>A0A9D4L440</accession>
<dbReference type="EMBL" id="JAIWYP010000003">
    <property type="protein sequence ID" value="KAH3851585.1"/>
    <property type="molecule type" value="Genomic_DNA"/>
</dbReference>
<feature type="region of interest" description="Disordered" evidence="1">
    <location>
        <begin position="1"/>
        <end position="20"/>
    </location>
</feature>
<evidence type="ECO:0000256" key="1">
    <source>
        <dbReference type="SAM" id="MobiDB-lite"/>
    </source>
</evidence>
<name>A0A9D4L440_DREPO</name>
<protein>
    <submittedName>
        <fullName evidence="2">Uncharacterized protein</fullName>
    </submittedName>
</protein>
<reference evidence="2" key="2">
    <citation type="submission" date="2020-11" db="EMBL/GenBank/DDBJ databases">
        <authorList>
            <person name="McCartney M.A."/>
            <person name="Auch B."/>
            <person name="Kono T."/>
            <person name="Mallez S."/>
            <person name="Becker A."/>
            <person name="Gohl D.M."/>
            <person name="Silverstein K.A.T."/>
            <person name="Koren S."/>
            <person name="Bechman K.B."/>
            <person name="Herman A."/>
            <person name="Abrahante J.E."/>
            <person name="Garbe J."/>
        </authorList>
    </citation>
    <scope>NUCLEOTIDE SEQUENCE</scope>
    <source>
        <strain evidence="2">Duluth1</strain>
        <tissue evidence="2">Whole animal</tissue>
    </source>
</reference>
<feature type="compositionally biased region" description="Polar residues" evidence="1">
    <location>
        <begin position="8"/>
        <end position="19"/>
    </location>
</feature>
<keyword evidence="3" id="KW-1185">Reference proteome</keyword>